<dbReference type="InterPro" id="IPR003646">
    <property type="entry name" value="SH3-like_bac-type"/>
</dbReference>
<dbReference type="Proteomes" id="UP001206821">
    <property type="component" value="Unassembled WGS sequence"/>
</dbReference>
<gene>
    <name evidence="2" type="ORF">NQG31_14560</name>
</gene>
<proteinExistence type="predicted"/>
<dbReference type="RefSeq" id="WP_260577741.1">
    <property type="nucleotide sequence ID" value="NZ_JANIEK010000105.1"/>
</dbReference>
<keyword evidence="3" id="KW-1185">Reference proteome</keyword>
<dbReference type="Pfam" id="PF00188">
    <property type="entry name" value="CAP"/>
    <property type="match status" value="1"/>
</dbReference>
<dbReference type="Pfam" id="PF08239">
    <property type="entry name" value="SH3_3"/>
    <property type="match status" value="1"/>
</dbReference>
<evidence type="ECO:0000259" key="1">
    <source>
        <dbReference type="SMART" id="SM00287"/>
    </source>
</evidence>
<name>A0ABT2L203_9BACL</name>
<protein>
    <submittedName>
        <fullName evidence="2">SH3 domain-containing protein</fullName>
    </submittedName>
</protein>
<feature type="domain" description="SH3b" evidence="1">
    <location>
        <begin position="395"/>
        <end position="456"/>
    </location>
</feature>
<accession>A0ABT2L203</accession>
<sequence length="664" mass="72910">LSNTGLKPPSLVFIICPVYLTGSSSIGMSLSVLVLTPVLTTTQVEASSYNYSADQLQALANLNKLRVEAGMKPVKLDPFLTKAATNHFNYLITNGGSYGHSEVKGHKGFTGVKPQDRVLAVGGSVGEYLSENIVFATRIHTNSIMELVHEAPLHREGLLNPDLQSVGIEAEKGNQKGFHVIKLRIDEYGERATDHVYPVNGMKNVNPLFGGNEIPNPLKNYGISQSGHILTYWYPLDVMVFDSKNFSFVLKDSKGVVVPAFVDFKMNQAVRLIPKQQLKWGETYTATVKWTSPEDKMSGGRTWSFTTMTSDPNGVTPTKPTPPPVEVIKESKDYTVIKAQPLYASNSTSSKQIVQVPANAKVRSIEKRASWMKVTYNGSTGWVAVNNLKAYVAPKTVTMYANKATKAYTTRSTKGKVAFNLANGAKVTRTGVNGSWSQVKVGTKTGWIASRDLSAVLLANRIKTQYGSHIYGVNNQAEYDAVMKIVKDEFAKNFNSKDFELPNDIFRVMNGERGTRDRNDPAFRSPNNGGLLNAELGLAPVLEGRVSFETYQSVHRADSFASYLEKKYNSKSVVGDKNVKSAYDVLINKKMDCDASAQLRSIVYDMAGMDNAIVGDGVTHAVIVFKVKEGWTESSLTPYSKKDIDSLNSLSVYLSYTQSGAKIQ</sequence>
<evidence type="ECO:0000313" key="3">
    <source>
        <dbReference type="Proteomes" id="UP001206821"/>
    </source>
</evidence>
<reference evidence="2 3" key="1">
    <citation type="submission" date="2022-07" db="EMBL/GenBank/DDBJ databases">
        <title>Genomic and pangenome structural analysis of the polyextremophile Exiguobacterium.</title>
        <authorList>
            <person name="Shen L."/>
        </authorList>
    </citation>
    <scope>NUCLEOTIDE SEQUENCE [LARGE SCALE GENOMIC DNA]</scope>
    <source>
        <strain evidence="2 3">12_1</strain>
    </source>
</reference>
<organism evidence="2 3">
    <name type="scientific">Exiguobacterium alkaliphilum</name>
    <dbReference type="NCBI Taxonomy" id="1428684"/>
    <lineage>
        <taxon>Bacteria</taxon>
        <taxon>Bacillati</taxon>
        <taxon>Bacillota</taxon>
        <taxon>Bacilli</taxon>
        <taxon>Bacillales</taxon>
        <taxon>Bacillales Family XII. Incertae Sedis</taxon>
        <taxon>Exiguobacterium</taxon>
    </lineage>
</organism>
<feature type="non-terminal residue" evidence="2">
    <location>
        <position position="1"/>
    </location>
</feature>
<evidence type="ECO:0000313" key="2">
    <source>
        <dbReference type="EMBL" id="MCT4796768.1"/>
    </source>
</evidence>
<dbReference type="Gene3D" id="2.30.30.40">
    <property type="entry name" value="SH3 Domains"/>
    <property type="match status" value="2"/>
</dbReference>
<dbReference type="SMART" id="SM00287">
    <property type="entry name" value="SH3b"/>
    <property type="match status" value="2"/>
</dbReference>
<dbReference type="SUPFAM" id="SSF55797">
    <property type="entry name" value="PR-1-like"/>
    <property type="match status" value="1"/>
</dbReference>
<dbReference type="Gene3D" id="3.40.33.10">
    <property type="entry name" value="CAP"/>
    <property type="match status" value="1"/>
</dbReference>
<dbReference type="EMBL" id="JANIEK010000105">
    <property type="protein sequence ID" value="MCT4796768.1"/>
    <property type="molecule type" value="Genomic_DNA"/>
</dbReference>
<dbReference type="InterPro" id="IPR014044">
    <property type="entry name" value="CAP_dom"/>
</dbReference>
<feature type="domain" description="SH3b" evidence="1">
    <location>
        <begin position="329"/>
        <end position="391"/>
    </location>
</feature>
<dbReference type="InterPro" id="IPR035940">
    <property type="entry name" value="CAP_sf"/>
</dbReference>
<comment type="caution">
    <text evidence="2">The sequence shown here is derived from an EMBL/GenBank/DDBJ whole genome shotgun (WGS) entry which is preliminary data.</text>
</comment>